<dbReference type="InterPro" id="IPR036388">
    <property type="entry name" value="WH-like_DNA-bd_sf"/>
</dbReference>
<dbReference type="InterPro" id="IPR036390">
    <property type="entry name" value="WH_DNA-bd_sf"/>
</dbReference>
<reference evidence="4" key="1">
    <citation type="submission" date="2020-05" db="EMBL/GenBank/DDBJ databases">
        <authorList>
            <person name="Chiriac C."/>
            <person name="Salcher M."/>
            <person name="Ghai R."/>
            <person name="Kavagutti S V."/>
        </authorList>
    </citation>
    <scope>NUCLEOTIDE SEQUENCE</scope>
</reference>
<dbReference type="Pfam" id="PF01451">
    <property type="entry name" value="LMWPc"/>
    <property type="match status" value="1"/>
</dbReference>
<evidence type="ECO:0000256" key="1">
    <source>
        <dbReference type="ARBA" id="ARBA00022849"/>
    </source>
</evidence>
<evidence type="ECO:0000259" key="2">
    <source>
        <dbReference type="SMART" id="SM00226"/>
    </source>
</evidence>
<dbReference type="PANTHER" id="PTHR43428">
    <property type="entry name" value="ARSENATE REDUCTASE"/>
    <property type="match status" value="1"/>
</dbReference>
<feature type="domain" description="Phosphotyrosine protein phosphatase I" evidence="2">
    <location>
        <begin position="93"/>
        <end position="216"/>
    </location>
</feature>
<dbReference type="SMART" id="SM00418">
    <property type="entry name" value="HTH_ARSR"/>
    <property type="match status" value="1"/>
</dbReference>
<feature type="domain" description="HTH arsR-type" evidence="3">
    <location>
        <begin position="9"/>
        <end position="89"/>
    </location>
</feature>
<dbReference type="PANTHER" id="PTHR43428:SF1">
    <property type="entry name" value="ARSENATE REDUCTASE"/>
    <property type="match status" value="1"/>
</dbReference>
<dbReference type="Pfam" id="PF12840">
    <property type="entry name" value="HTH_20"/>
    <property type="match status" value="1"/>
</dbReference>
<keyword evidence="1" id="KW-0059">Arsenical resistance</keyword>
<accession>A0A6J6NSY0</accession>
<protein>
    <submittedName>
        <fullName evidence="4">Unannotated protein</fullName>
    </submittedName>
</protein>
<dbReference type="CDD" id="cd00090">
    <property type="entry name" value="HTH_ARSR"/>
    <property type="match status" value="1"/>
</dbReference>
<dbReference type="Gene3D" id="3.40.50.2300">
    <property type="match status" value="1"/>
</dbReference>
<proteinExistence type="predicted"/>
<dbReference type="GO" id="GO:0003700">
    <property type="term" value="F:DNA-binding transcription factor activity"/>
    <property type="evidence" value="ECO:0007669"/>
    <property type="project" value="InterPro"/>
</dbReference>
<dbReference type="AlphaFoldDB" id="A0A6J6NSY0"/>
<dbReference type="GO" id="GO:0046685">
    <property type="term" value="P:response to arsenic-containing substance"/>
    <property type="evidence" value="ECO:0007669"/>
    <property type="project" value="UniProtKB-KW"/>
</dbReference>
<dbReference type="SUPFAM" id="SSF52788">
    <property type="entry name" value="Phosphotyrosine protein phosphatases I"/>
    <property type="match status" value="1"/>
</dbReference>
<evidence type="ECO:0000259" key="3">
    <source>
        <dbReference type="SMART" id="SM00418"/>
    </source>
</evidence>
<gene>
    <name evidence="4" type="ORF">UFOPK2366_00696</name>
</gene>
<dbReference type="InterPro" id="IPR001845">
    <property type="entry name" value="HTH_ArsR_DNA-bd_dom"/>
</dbReference>
<evidence type="ECO:0000313" key="4">
    <source>
        <dbReference type="EMBL" id="CAB4689921.1"/>
    </source>
</evidence>
<dbReference type="EMBL" id="CAEZXM010000107">
    <property type="protein sequence ID" value="CAB4689921.1"/>
    <property type="molecule type" value="Genomic_DNA"/>
</dbReference>
<name>A0A6J6NSY0_9ZZZZ</name>
<dbReference type="InterPro" id="IPR036196">
    <property type="entry name" value="Ptyr_pPase_sf"/>
</dbReference>
<organism evidence="4">
    <name type="scientific">freshwater metagenome</name>
    <dbReference type="NCBI Taxonomy" id="449393"/>
    <lineage>
        <taxon>unclassified sequences</taxon>
        <taxon>metagenomes</taxon>
        <taxon>ecological metagenomes</taxon>
    </lineage>
</organism>
<dbReference type="Gene3D" id="1.10.10.10">
    <property type="entry name" value="Winged helix-like DNA-binding domain superfamily/Winged helix DNA-binding domain"/>
    <property type="match status" value="1"/>
</dbReference>
<dbReference type="InterPro" id="IPR023485">
    <property type="entry name" value="Ptyr_pPase"/>
</dbReference>
<dbReference type="SUPFAM" id="SSF46785">
    <property type="entry name" value="Winged helix' DNA-binding domain"/>
    <property type="match status" value="1"/>
</dbReference>
<sequence>MASVELRASRHAALGDPGRLAIVDELSLSDRTPTELRTLLGIDSNLLAHHLAVLEDVGMITRSASSGDARRKYVRLTHGTPVDLGPKRTITRSTALFVCTRNSARSQLAAALWRSITDAPAESAGTHPAERVHPGAVAAAQRCGLDISTTTPRSLHDLGKLPSLVITVCDQAHEEITAHPDWLHWSISDPVAIGTKRAFDTTAAELRERINLLLNSLKDPQ</sequence>
<dbReference type="InterPro" id="IPR011991">
    <property type="entry name" value="ArsR-like_HTH"/>
</dbReference>
<dbReference type="SMART" id="SM00226">
    <property type="entry name" value="LMWPc"/>
    <property type="match status" value="1"/>
</dbReference>